<evidence type="ECO:0000256" key="2">
    <source>
        <dbReference type="SAM" id="MobiDB-lite"/>
    </source>
</evidence>
<organism evidence="4 5">
    <name type="scientific">Meira miltonrushii</name>
    <dbReference type="NCBI Taxonomy" id="1280837"/>
    <lineage>
        <taxon>Eukaryota</taxon>
        <taxon>Fungi</taxon>
        <taxon>Dikarya</taxon>
        <taxon>Basidiomycota</taxon>
        <taxon>Ustilaginomycotina</taxon>
        <taxon>Exobasidiomycetes</taxon>
        <taxon>Exobasidiales</taxon>
        <taxon>Brachybasidiaceae</taxon>
        <taxon>Meira</taxon>
    </lineage>
</organism>
<feature type="compositionally biased region" description="Low complexity" evidence="2">
    <location>
        <begin position="77"/>
        <end position="86"/>
    </location>
</feature>
<dbReference type="AlphaFoldDB" id="A0A316VHN3"/>
<dbReference type="GeneID" id="37020635"/>
<evidence type="ECO:0000259" key="3">
    <source>
        <dbReference type="Pfam" id="PF02582"/>
    </source>
</evidence>
<dbReference type="GO" id="GO:0070131">
    <property type="term" value="P:positive regulation of mitochondrial translation"/>
    <property type="evidence" value="ECO:0007669"/>
    <property type="project" value="TreeGrafter"/>
</dbReference>
<protein>
    <recommendedName>
        <fullName evidence="3">DUF155 domain-containing protein</fullName>
    </recommendedName>
</protein>
<dbReference type="RefSeq" id="XP_025356155.1">
    <property type="nucleotide sequence ID" value="XM_025498854.1"/>
</dbReference>
<name>A0A316VHN3_9BASI</name>
<dbReference type="PANTHER" id="PTHR16255">
    <property type="entry name" value="REQUIRED FOR MEIOTIC NUCLEAR DIVISION PROTEIN 1 HOMOLOG"/>
    <property type="match status" value="1"/>
</dbReference>
<gene>
    <name evidence="4" type="ORF">FA14DRAFT_160839</name>
</gene>
<dbReference type="Proteomes" id="UP000245771">
    <property type="component" value="Unassembled WGS sequence"/>
</dbReference>
<feature type="compositionally biased region" description="Polar residues" evidence="2">
    <location>
        <begin position="32"/>
        <end position="41"/>
    </location>
</feature>
<dbReference type="PANTHER" id="PTHR16255:SF1">
    <property type="entry name" value="REQUIRED FOR MEIOTIC NUCLEAR DIVISION PROTEIN 1 HOMOLOG"/>
    <property type="match status" value="1"/>
</dbReference>
<evidence type="ECO:0000313" key="4">
    <source>
        <dbReference type="EMBL" id="PWN35853.1"/>
    </source>
</evidence>
<dbReference type="InterPro" id="IPR051624">
    <property type="entry name" value="RMD1/Sad1-interacting"/>
</dbReference>
<evidence type="ECO:0000313" key="5">
    <source>
        <dbReference type="Proteomes" id="UP000245771"/>
    </source>
</evidence>
<proteinExistence type="inferred from homology"/>
<dbReference type="InParanoid" id="A0A316VHN3"/>
<accession>A0A316VHN3</accession>
<feature type="domain" description="DUF155" evidence="3">
    <location>
        <begin position="223"/>
        <end position="427"/>
    </location>
</feature>
<comment type="similarity">
    <text evidence="1">Belongs to the RMD1/sif2 family.</text>
</comment>
<keyword evidence="5" id="KW-1185">Reference proteome</keyword>
<sequence>MLPRRALLSALRSKDGKTGSVNASLAAYSIRFASNRSGSSSDDPKSPRRATSPSPANVRSAASIANQSTRNRKLTPAAKAKAQASASRALREQLQATKVAGSDLESIKETLKSGRVQELTSLDKDTIAEDADVIAEEADSLPASATATPPLVRRIRDVYAYATAESYNFELLIASGRLPPQWQLIEDGNVIYIPHWPARPPTTTNPSSSSTAHPFIAGVGEAFIFRSGSYVTWGISHEQSKRFLRSIIRGRPNSGSSAEVGMYAEIGDEGMEYILAEDQITRVVGDVIVIGQQPRQQEELEGDYLDESIHISGEPEEPDWTPMLARLAFSQGLSRSARLSVQEAALTKYLEEVADMPARLEAEGKVPLPRRQVIRKMGTLLKLRQRANLDSENFLDDPEMYWENFELEDHYDSICQALDIETRFKAYNEKLDHGENLLGVLRALLTESSTHRMELIIIYLIAFEVCLALISHEYIPSPERIWNMVTGAIGGEPYSTIPDSVADVSHKQLSNQSVRVDSSSSTSPQRSQVSYWNWLKNYIPGLRNQNSSQLSTNATEHLV</sequence>
<dbReference type="Pfam" id="PF02582">
    <property type="entry name" value="DUF155"/>
    <property type="match status" value="1"/>
</dbReference>
<evidence type="ECO:0000256" key="1">
    <source>
        <dbReference type="ARBA" id="ARBA00008306"/>
    </source>
</evidence>
<dbReference type="InterPro" id="IPR003734">
    <property type="entry name" value="DUF155"/>
</dbReference>
<dbReference type="GO" id="GO:0005739">
    <property type="term" value="C:mitochondrion"/>
    <property type="evidence" value="ECO:0007669"/>
    <property type="project" value="UniProtKB-ARBA"/>
</dbReference>
<feature type="region of interest" description="Disordered" evidence="2">
    <location>
        <begin position="32"/>
        <end position="86"/>
    </location>
</feature>
<reference evidence="4 5" key="1">
    <citation type="journal article" date="2018" name="Mol. Biol. Evol.">
        <title>Broad Genomic Sampling Reveals a Smut Pathogenic Ancestry of the Fungal Clade Ustilaginomycotina.</title>
        <authorList>
            <person name="Kijpornyongpan T."/>
            <person name="Mondo S.J."/>
            <person name="Barry K."/>
            <person name="Sandor L."/>
            <person name="Lee J."/>
            <person name="Lipzen A."/>
            <person name="Pangilinan J."/>
            <person name="LaButti K."/>
            <person name="Hainaut M."/>
            <person name="Henrissat B."/>
            <person name="Grigoriev I.V."/>
            <person name="Spatafora J.W."/>
            <person name="Aime M.C."/>
        </authorList>
    </citation>
    <scope>NUCLEOTIDE SEQUENCE [LARGE SCALE GENOMIC DNA]</scope>
    <source>
        <strain evidence="4 5">MCA 3882</strain>
    </source>
</reference>
<dbReference type="EMBL" id="KZ819603">
    <property type="protein sequence ID" value="PWN35853.1"/>
    <property type="molecule type" value="Genomic_DNA"/>
</dbReference>
<dbReference type="OrthoDB" id="242766at2759"/>